<dbReference type="InterPro" id="IPR009045">
    <property type="entry name" value="Zn_M74/Hedgehog-like"/>
</dbReference>
<dbReference type="RefSeq" id="WP_309795604.1">
    <property type="nucleotide sequence ID" value="NZ_JAVDQF010000001.1"/>
</dbReference>
<dbReference type="InterPro" id="IPR058193">
    <property type="entry name" value="VanY/YodJ_core_dom"/>
</dbReference>
<dbReference type="Proteomes" id="UP001185069">
    <property type="component" value="Unassembled WGS sequence"/>
</dbReference>
<dbReference type="GO" id="GO:0009002">
    <property type="term" value="F:serine-type D-Ala-D-Ala carboxypeptidase activity"/>
    <property type="evidence" value="ECO:0007669"/>
    <property type="project" value="UniProtKB-EC"/>
</dbReference>
<dbReference type="EMBL" id="JAVDQF010000001">
    <property type="protein sequence ID" value="MDR6268145.1"/>
    <property type="molecule type" value="Genomic_DNA"/>
</dbReference>
<dbReference type="Pfam" id="PF02557">
    <property type="entry name" value="VanY"/>
    <property type="match status" value="1"/>
</dbReference>
<dbReference type="Gene3D" id="3.30.1380.10">
    <property type="match status" value="1"/>
</dbReference>
<dbReference type="EC" id="3.4.16.4" evidence="2"/>
<accession>A0ABU1J6U5</accession>
<dbReference type="InterPro" id="IPR013207">
    <property type="entry name" value="LGFP"/>
</dbReference>
<keyword evidence="2" id="KW-0121">Carboxypeptidase</keyword>
<reference evidence="2 3" key="1">
    <citation type="submission" date="2023-07" db="EMBL/GenBank/DDBJ databases">
        <title>Sequencing the genomes of 1000 actinobacteria strains.</title>
        <authorList>
            <person name="Klenk H.-P."/>
        </authorList>
    </citation>
    <scope>NUCLEOTIDE SEQUENCE [LARGE SCALE GENOMIC DNA]</scope>
    <source>
        <strain evidence="2 3">DSM 14555</strain>
    </source>
</reference>
<dbReference type="SUPFAM" id="SSF55166">
    <property type="entry name" value="Hedgehog/DD-peptidase"/>
    <property type="match status" value="1"/>
</dbReference>
<dbReference type="CDD" id="cd14852">
    <property type="entry name" value="LD-carboxypeptidase"/>
    <property type="match status" value="1"/>
</dbReference>
<organism evidence="2 3">
    <name type="scientific">Arthrobacter russicus</name>
    <dbReference type="NCBI Taxonomy" id="172040"/>
    <lineage>
        <taxon>Bacteria</taxon>
        <taxon>Bacillati</taxon>
        <taxon>Actinomycetota</taxon>
        <taxon>Actinomycetes</taxon>
        <taxon>Micrococcales</taxon>
        <taxon>Micrococcaceae</taxon>
        <taxon>Arthrobacter</taxon>
    </lineage>
</organism>
<dbReference type="PANTHER" id="PTHR34385">
    <property type="entry name" value="D-ALANYL-D-ALANINE CARBOXYPEPTIDASE"/>
    <property type="match status" value="1"/>
</dbReference>
<sequence>MSAVTCGLKDNGCYQTFQNGAINWTPNTGAKITKAGAIRSYWASQNYENGRFGYPVTDEICGQTAGGCYQDFQGGSILWSPTTGAQPSTPGAIRTTWAQTGYHGGPLGYPTNAETCGLKDNGCYQTFQNGAINWTPNTGAKITKAGAIRSYWASQNYENGRFGYPVTDEICGQTAGGCYQDFQGGSILWSPTTGAQPSTPGAIRTTWAQTGYHGGPLGYPTNAETCGLKDNGCYQTFQNGAINWTPNTGAKITKAGAIRSYWASQNYENGRFGYPVTDEICGQTAGGCYQDFQGGSILWSPTTGAQPSTPGAIRTTWAQTGYHGGPLGYPTNAETCNGEVCRQSFQNGIITWTRSAGTSVGYNSLVVNKRRPLNPIDYAPASTRNVSGVPMEAVAGSAANSLISAAAAEGVTVTTVSGYRDYWTQKGLYEDYVRRYGQQQADLISARPGFSEHQTGLALDIGDVTTGCGLQDCFENTAAGTWAKNNAWRFGFIIRYPKGFTSTTGYSYEPWHLRYVGTGISTDMRNHNVSTLEQYFGLPAAPDY</sequence>
<proteinExistence type="predicted"/>
<evidence type="ECO:0000313" key="2">
    <source>
        <dbReference type="EMBL" id="MDR6268145.1"/>
    </source>
</evidence>
<evidence type="ECO:0000259" key="1">
    <source>
        <dbReference type="Pfam" id="PF02557"/>
    </source>
</evidence>
<dbReference type="PANTHER" id="PTHR34385:SF1">
    <property type="entry name" value="PEPTIDOGLYCAN L-ALANYL-D-GLUTAMATE ENDOPEPTIDASE CWLK"/>
    <property type="match status" value="1"/>
</dbReference>
<keyword evidence="2" id="KW-0645">Protease</keyword>
<evidence type="ECO:0000313" key="3">
    <source>
        <dbReference type="Proteomes" id="UP001185069"/>
    </source>
</evidence>
<dbReference type="InterPro" id="IPR052179">
    <property type="entry name" value="DD-CPase-like"/>
</dbReference>
<feature type="domain" description="D-alanyl-D-alanine carboxypeptidase-like core" evidence="1">
    <location>
        <begin position="392"/>
        <end position="517"/>
    </location>
</feature>
<comment type="caution">
    <text evidence="2">The sequence shown here is derived from an EMBL/GenBank/DDBJ whole genome shotgun (WGS) entry which is preliminary data.</text>
</comment>
<gene>
    <name evidence="2" type="ORF">JOE69_000383</name>
</gene>
<dbReference type="InterPro" id="IPR003709">
    <property type="entry name" value="VanY-like_core_dom"/>
</dbReference>
<dbReference type="Pfam" id="PF08310">
    <property type="entry name" value="LGFP"/>
    <property type="match status" value="7"/>
</dbReference>
<keyword evidence="2" id="KW-0378">Hydrolase</keyword>
<keyword evidence="3" id="KW-1185">Reference proteome</keyword>
<name>A0ABU1J6U5_9MICC</name>
<protein>
    <submittedName>
        <fullName evidence="2">D-alanyl-D-alanine carboxypeptidase</fullName>
        <ecNumber evidence="2">3.4.16.4</ecNumber>
    </submittedName>
</protein>